<name>A0ABV2E8Y8_9STAP</name>
<keyword evidence="1" id="KW-0812">Transmembrane</keyword>
<evidence type="ECO:0000256" key="1">
    <source>
        <dbReference type="SAM" id="Phobius"/>
    </source>
</evidence>
<dbReference type="EMBL" id="JBDZDV010000002">
    <property type="protein sequence ID" value="MET3110879.1"/>
    <property type="molecule type" value="Genomic_DNA"/>
</dbReference>
<comment type="caution">
    <text evidence="2">The sequence shown here is derived from an EMBL/GenBank/DDBJ whole genome shotgun (WGS) entry which is preliminary data.</text>
</comment>
<sequence length="60" mass="6307">MKLQLFLTPIVLFGLIAGILNADTTMEAIIWPMIGIAGLLGVATLGMSSSQVAEKIKSAF</sequence>
<proteinExistence type="predicted"/>
<gene>
    <name evidence="2" type="ORF">ABHD89_001281</name>
</gene>
<keyword evidence="1" id="KW-0472">Membrane</keyword>
<dbReference type="Proteomes" id="UP001549019">
    <property type="component" value="Unassembled WGS sequence"/>
</dbReference>
<accession>A0ABV2E8Y8</accession>
<keyword evidence="1" id="KW-1133">Transmembrane helix</keyword>
<protein>
    <submittedName>
        <fullName evidence="2">Uncharacterized membrane protein YuzA (DUF378 family)</fullName>
    </submittedName>
</protein>
<organism evidence="2 3">
    <name type="scientific">Salinicoccus halitifaciens</name>
    <dbReference type="NCBI Taxonomy" id="1073415"/>
    <lineage>
        <taxon>Bacteria</taxon>
        <taxon>Bacillati</taxon>
        <taxon>Bacillota</taxon>
        <taxon>Bacilli</taxon>
        <taxon>Bacillales</taxon>
        <taxon>Staphylococcaceae</taxon>
        <taxon>Salinicoccus</taxon>
    </lineage>
</organism>
<dbReference type="RefSeq" id="WP_230821759.1">
    <property type="nucleotide sequence ID" value="NZ_JAJNCU010000003.1"/>
</dbReference>
<keyword evidence="3" id="KW-1185">Reference proteome</keyword>
<evidence type="ECO:0000313" key="2">
    <source>
        <dbReference type="EMBL" id="MET3110879.1"/>
    </source>
</evidence>
<feature type="transmembrane region" description="Helical" evidence="1">
    <location>
        <begin position="28"/>
        <end position="47"/>
    </location>
</feature>
<reference evidence="2 3" key="1">
    <citation type="submission" date="2024-05" db="EMBL/GenBank/DDBJ databases">
        <title>Genomic Encyclopedia of Type Strains, Phase IV (KMG-IV): sequencing the most valuable type-strain genomes for metagenomic binning, comparative biology and taxonomic classification.</title>
        <authorList>
            <person name="Goeker M."/>
        </authorList>
    </citation>
    <scope>NUCLEOTIDE SEQUENCE [LARGE SCALE GENOMIC DNA]</scope>
    <source>
        <strain evidence="2 3">DSM 25286</strain>
    </source>
</reference>
<evidence type="ECO:0000313" key="3">
    <source>
        <dbReference type="Proteomes" id="UP001549019"/>
    </source>
</evidence>